<evidence type="ECO:0000256" key="4">
    <source>
        <dbReference type="PIRSR" id="PIRSR006806-1"/>
    </source>
</evidence>
<dbReference type="GO" id="GO:0035999">
    <property type="term" value="P:tetrahydrofolate interconversion"/>
    <property type="evidence" value="ECO:0007669"/>
    <property type="project" value="TreeGrafter"/>
</dbReference>
<dbReference type="RefSeq" id="WP_245975013.1">
    <property type="nucleotide sequence ID" value="NZ_JBHLWU010000001.1"/>
</dbReference>
<feature type="binding site" evidence="4">
    <location>
        <position position="54"/>
    </location>
    <ligand>
        <name>substrate</name>
    </ligand>
</feature>
<evidence type="ECO:0000313" key="6">
    <source>
        <dbReference type="EMBL" id="RSU08605.1"/>
    </source>
</evidence>
<dbReference type="Proteomes" id="UP000288669">
    <property type="component" value="Unassembled WGS sequence"/>
</dbReference>
<dbReference type="GO" id="GO:0009396">
    <property type="term" value="P:folic acid-containing compound biosynthetic process"/>
    <property type="evidence" value="ECO:0007669"/>
    <property type="project" value="TreeGrafter"/>
</dbReference>
<dbReference type="PIRSF" id="PIRSF006806">
    <property type="entry name" value="FTHF_cligase"/>
    <property type="match status" value="1"/>
</dbReference>
<dbReference type="GO" id="GO:0005524">
    <property type="term" value="F:ATP binding"/>
    <property type="evidence" value="ECO:0007669"/>
    <property type="project" value="UniProtKB-KW"/>
</dbReference>
<comment type="caution">
    <text evidence="6">The sequence shown here is derived from an EMBL/GenBank/DDBJ whole genome shotgun (WGS) entry which is preliminary data.</text>
</comment>
<gene>
    <name evidence="6" type="ORF">CBF30_05085</name>
</gene>
<keyword evidence="6" id="KW-0436">Ligase</keyword>
<dbReference type="Pfam" id="PF01812">
    <property type="entry name" value="5-FTHF_cyc-lig"/>
    <property type="match status" value="1"/>
</dbReference>
<name>A0A430AKJ5_9ENTE</name>
<dbReference type="SUPFAM" id="SSF100950">
    <property type="entry name" value="NagB/RpiA/CoA transferase-like"/>
    <property type="match status" value="1"/>
</dbReference>
<proteinExistence type="inferred from homology"/>
<evidence type="ECO:0000256" key="3">
    <source>
        <dbReference type="ARBA" id="ARBA00022840"/>
    </source>
</evidence>
<evidence type="ECO:0000313" key="7">
    <source>
        <dbReference type="Proteomes" id="UP000288669"/>
    </source>
</evidence>
<reference evidence="6 7" key="1">
    <citation type="submission" date="2017-05" db="EMBL/GenBank/DDBJ databases">
        <title>Vagococcus spp. assemblies.</title>
        <authorList>
            <person name="Gulvik C.A."/>
        </authorList>
    </citation>
    <scope>NUCLEOTIDE SEQUENCE [LARGE SCALE GENOMIC DNA]</scope>
    <source>
        <strain evidence="6 7">DSM 24756</strain>
    </source>
</reference>
<keyword evidence="7" id="KW-1185">Reference proteome</keyword>
<keyword evidence="3 4" id="KW-0067">ATP-binding</keyword>
<keyword evidence="5" id="KW-0479">Metal-binding</keyword>
<feature type="binding site" evidence="4">
    <location>
        <begin position="131"/>
        <end position="139"/>
    </location>
    <ligand>
        <name>ATP</name>
        <dbReference type="ChEBI" id="CHEBI:30616"/>
    </ligand>
</feature>
<dbReference type="AlphaFoldDB" id="A0A430AKJ5"/>
<dbReference type="EC" id="6.3.3.2" evidence="5"/>
<dbReference type="NCBIfam" id="TIGR02727">
    <property type="entry name" value="MTHFS_bact"/>
    <property type="match status" value="1"/>
</dbReference>
<accession>A0A430AKJ5</accession>
<organism evidence="6 7">
    <name type="scientific">Vagococcus entomophilus</name>
    <dbReference type="NCBI Taxonomy" id="1160095"/>
    <lineage>
        <taxon>Bacteria</taxon>
        <taxon>Bacillati</taxon>
        <taxon>Bacillota</taxon>
        <taxon>Bacilli</taxon>
        <taxon>Lactobacillales</taxon>
        <taxon>Enterococcaceae</taxon>
        <taxon>Vagococcus</taxon>
    </lineage>
</organism>
<dbReference type="GO" id="GO:0046872">
    <property type="term" value="F:metal ion binding"/>
    <property type="evidence" value="ECO:0007669"/>
    <property type="project" value="UniProtKB-KW"/>
</dbReference>
<dbReference type="InterPro" id="IPR037171">
    <property type="entry name" value="NagB/RpiA_transferase-like"/>
</dbReference>
<dbReference type="PANTHER" id="PTHR23407:SF1">
    <property type="entry name" value="5-FORMYLTETRAHYDROFOLATE CYCLO-LIGASE"/>
    <property type="match status" value="1"/>
</dbReference>
<protein>
    <recommendedName>
        <fullName evidence="5">5-formyltetrahydrofolate cyclo-ligase</fullName>
        <ecNumber evidence="5">6.3.3.2</ecNumber>
    </recommendedName>
</protein>
<keyword evidence="2 4" id="KW-0547">Nucleotide-binding</keyword>
<dbReference type="EMBL" id="NGJZ01000001">
    <property type="protein sequence ID" value="RSU08605.1"/>
    <property type="molecule type" value="Genomic_DNA"/>
</dbReference>
<comment type="cofactor">
    <cofactor evidence="5">
        <name>Mg(2+)</name>
        <dbReference type="ChEBI" id="CHEBI:18420"/>
    </cofactor>
</comment>
<dbReference type="GO" id="GO:0030272">
    <property type="term" value="F:5-formyltetrahydrofolate cyclo-ligase activity"/>
    <property type="evidence" value="ECO:0007669"/>
    <property type="project" value="UniProtKB-EC"/>
</dbReference>
<comment type="similarity">
    <text evidence="1 5">Belongs to the 5-formyltetrahydrofolate cyclo-ligase family.</text>
</comment>
<evidence type="ECO:0000256" key="5">
    <source>
        <dbReference type="RuleBase" id="RU361279"/>
    </source>
</evidence>
<comment type="catalytic activity">
    <reaction evidence="5">
        <text>(6S)-5-formyl-5,6,7,8-tetrahydrofolate + ATP = (6R)-5,10-methenyltetrahydrofolate + ADP + phosphate</text>
        <dbReference type="Rhea" id="RHEA:10488"/>
        <dbReference type="ChEBI" id="CHEBI:30616"/>
        <dbReference type="ChEBI" id="CHEBI:43474"/>
        <dbReference type="ChEBI" id="CHEBI:57455"/>
        <dbReference type="ChEBI" id="CHEBI:57457"/>
        <dbReference type="ChEBI" id="CHEBI:456216"/>
        <dbReference type="EC" id="6.3.3.2"/>
    </reaction>
</comment>
<keyword evidence="5" id="KW-0460">Magnesium</keyword>
<evidence type="ECO:0000256" key="1">
    <source>
        <dbReference type="ARBA" id="ARBA00010638"/>
    </source>
</evidence>
<evidence type="ECO:0000256" key="2">
    <source>
        <dbReference type="ARBA" id="ARBA00022741"/>
    </source>
</evidence>
<dbReference type="PANTHER" id="PTHR23407">
    <property type="entry name" value="ATPASE INHIBITOR/5-FORMYLTETRAHYDROFOLATE CYCLO-LIGASE"/>
    <property type="match status" value="1"/>
</dbReference>
<dbReference type="InterPro" id="IPR024185">
    <property type="entry name" value="FTHF_cligase-like_sf"/>
</dbReference>
<sequence>MDKRFLRKKVMQHLKEKEDAEKKEQECQISEQLVASEFWKEAQTIGFTYPLDFEFNTLPLIKQAWSEQKHVVLPKVCPNHQMFFYLYEKATPLIESSFGVLEPDSNKQIAKEQIDLLIVPGLVFDSVTKKRIGFGGGFYDRYLADYTGKSCSLVFDEQLIEGWESEVHDQAIDRLFTLERKNL</sequence>
<dbReference type="InterPro" id="IPR002698">
    <property type="entry name" value="FTHF_cligase"/>
</dbReference>
<feature type="binding site" evidence="4">
    <location>
        <begin position="3"/>
        <end position="7"/>
    </location>
    <ligand>
        <name>ATP</name>
        <dbReference type="ChEBI" id="CHEBI:30616"/>
    </ligand>
</feature>
<dbReference type="Gene3D" id="3.40.50.10420">
    <property type="entry name" value="NagB/RpiA/CoA transferase-like"/>
    <property type="match status" value="1"/>
</dbReference>